<dbReference type="Proteomes" id="UP001163255">
    <property type="component" value="Chromosome"/>
</dbReference>
<proteinExistence type="predicted"/>
<dbReference type="RefSeq" id="WP_262599995.1">
    <property type="nucleotide sequence ID" value="NZ_CP103300.1"/>
</dbReference>
<sequence>MIFVTDDHRTIRMPKETRQTPGVVPDALDPVLLAAIHQTKACLSKVKPAIKNSKTR</sequence>
<organism evidence="1 2">
    <name type="scientific">Endozoicomonas euniceicola</name>
    <dbReference type="NCBI Taxonomy" id="1234143"/>
    <lineage>
        <taxon>Bacteria</taxon>
        <taxon>Pseudomonadati</taxon>
        <taxon>Pseudomonadota</taxon>
        <taxon>Gammaproteobacteria</taxon>
        <taxon>Oceanospirillales</taxon>
        <taxon>Endozoicomonadaceae</taxon>
        <taxon>Endozoicomonas</taxon>
    </lineage>
</organism>
<keyword evidence="2" id="KW-1185">Reference proteome</keyword>
<name>A0ABY6GXB2_9GAMM</name>
<dbReference type="EMBL" id="CP103300">
    <property type="protein sequence ID" value="UYM17421.1"/>
    <property type="molecule type" value="Genomic_DNA"/>
</dbReference>
<evidence type="ECO:0000313" key="2">
    <source>
        <dbReference type="Proteomes" id="UP001163255"/>
    </source>
</evidence>
<gene>
    <name evidence="1" type="ORF">NX720_05740</name>
</gene>
<evidence type="ECO:0000313" key="1">
    <source>
        <dbReference type="EMBL" id="UYM17421.1"/>
    </source>
</evidence>
<protein>
    <submittedName>
        <fullName evidence="1">Uncharacterized protein</fullName>
    </submittedName>
</protein>
<reference evidence="1" key="1">
    <citation type="submission" date="2022-10" db="EMBL/GenBank/DDBJ databases">
        <title>Completed Genome Sequence of two octocoral isolated bacterium, Endozoicomonas euniceicola EF212T and Endozoicomonas gorgoniicola PS125T.</title>
        <authorList>
            <person name="Chiou Y.-J."/>
            <person name="Chen Y.-H."/>
        </authorList>
    </citation>
    <scope>NUCLEOTIDE SEQUENCE</scope>
    <source>
        <strain evidence="1">EF212</strain>
    </source>
</reference>
<accession>A0ABY6GXB2</accession>